<dbReference type="SUPFAM" id="SSF47576">
    <property type="entry name" value="Calponin-homology domain, CH-domain"/>
    <property type="match status" value="1"/>
</dbReference>
<reference evidence="1 2" key="1">
    <citation type="submission" date="2024-03" db="EMBL/GenBank/DDBJ databases">
        <title>Complete genome sequence of the green alga Chloropicon roscoffensis RCC1871.</title>
        <authorList>
            <person name="Lemieux C."/>
            <person name="Pombert J.-F."/>
            <person name="Otis C."/>
            <person name="Turmel M."/>
        </authorList>
    </citation>
    <scope>NUCLEOTIDE SEQUENCE [LARGE SCALE GENOMIC DNA]</scope>
    <source>
        <strain evidence="1 2">RCC1871</strain>
    </source>
</reference>
<dbReference type="EMBL" id="CP151501">
    <property type="protein sequence ID" value="WZN59151.1"/>
    <property type="molecule type" value="Genomic_DNA"/>
</dbReference>
<name>A0AAX4NZL7_9CHLO</name>
<accession>A0AAX4NZL7</accession>
<organism evidence="1 2">
    <name type="scientific">Chloropicon roscoffensis</name>
    <dbReference type="NCBI Taxonomy" id="1461544"/>
    <lineage>
        <taxon>Eukaryota</taxon>
        <taxon>Viridiplantae</taxon>
        <taxon>Chlorophyta</taxon>
        <taxon>Chloropicophyceae</taxon>
        <taxon>Chloropicales</taxon>
        <taxon>Chloropicaceae</taxon>
        <taxon>Chloropicon</taxon>
    </lineage>
</organism>
<sequence>MAEEAPASPSTARRVEETYLADRTLDWLEAFVGQNLRSLGLPGLEGVLRNGKVLRFVADKLGDNADSPSAFSTEDLTEERKGFRAVSDVDFFLGTCRLIGLADHQLFSASDVIACGVGEEGTLRVCRTVRSLSVSCLERGIQVPMFETGKQKKQARQRGMSTSATSDMVEAVGKKLGLEDKDEEDVSKERKLKRALVVGLLAGLGASVASRILGPRGLRLTFHF</sequence>
<protein>
    <submittedName>
        <fullName evidence="1">Uncharacterized protein</fullName>
    </submittedName>
</protein>
<dbReference type="CDD" id="cd00014">
    <property type="entry name" value="CH_SF"/>
    <property type="match status" value="1"/>
</dbReference>
<dbReference type="Gene3D" id="1.10.418.10">
    <property type="entry name" value="Calponin-like domain"/>
    <property type="match status" value="1"/>
</dbReference>
<dbReference type="Proteomes" id="UP001472866">
    <property type="component" value="Chromosome 01"/>
</dbReference>
<evidence type="ECO:0000313" key="1">
    <source>
        <dbReference type="EMBL" id="WZN59151.1"/>
    </source>
</evidence>
<dbReference type="AlphaFoldDB" id="A0AAX4NZL7"/>
<gene>
    <name evidence="1" type="ORF">HKI87_01g06760</name>
</gene>
<evidence type="ECO:0000313" key="2">
    <source>
        <dbReference type="Proteomes" id="UP001472866"/>
    </source>
</evidence>
<proteinExistence type="predicted"/>
<dbReference type="InterPro" id="IPR036872">
    <property type="entry name" value="CH_dom_sf"/>
</dbReference>
<keyword evidence="2" id="KW-1185">Reference proteome</keyword>